<dbReference type="InterPro" id="IPR011033">
    <property type="entry name" value="PRC_barrel-like_sf"/>
</dbReference>
<evidence type="ECO:0000313" key="2">
    <source>
        <dbReference type="EMBL" id="ACU73037.1"/>
    </source>
</evidence>
<dbReference type="eggNOG" id="COG3861">
    <property type="taxonomic scope" value="Bacteria"/>
</dbReference>
<dbReference type="RefSeq" id="WP_015792766.1">
    <property type="nucleotide sequence ID" value="NC_013131.1"/>
</dbReference>
<accession>C7QHZ2</accession>
<feature type="region of interest" description="Disordered" evidence="1">
    <location>
        <begin position="212"/>
        <end position="240"/>
    </location>
</feature>
<keyword evidence="3" id="KW-1185">Reference proteome</keyword>
<dbReference type="SUPFAM" id="SSF50346">
    <property type="entry name" value="PRC-barrel domain"/>
    <property type="match status" value="1"/>
</dbReference>
<reference evidence="2 3" key="1">
    <citation type="journal article" date="2009" name="Stand. Genomic Sci.">
        <title>Complete genome sequence of Catenulispora acidiphila type strain (ID 139908).</title>
        <authorList>
            <person name="Copeland A."/>
            <person name="Lapidus A."/>
            <person name="Glavina Del Rio T."/>
            <person name="Nolan M."/>
            <person name="Lucas S."/>
            <person name="Chen F."/>
            <person name="Tice H."/>
            <person name="Cheng J.F."/>
            <person name="Bruce D."/>
            <person name="Goodwin L."/>
            <person name="Pitluck S."/>
            <person name="Mikhailova N."/>
            <person name="Pati A."/>
            <person name="Ivanova N."/>
            <person name="Mavromatis K."/>
            <person name="Chen A."/>
            <person name="Palaniappan K."/>
            <person name="Chain P."/>
            <person name="Land M."/>
            <person name="Hauser L."/>
            <person name="Chang Y.J."/>
            <person name="Jeffries C.D."/>
            <person name="Chertkov O."/>
            <person name="Brettin T."/>
            <person name="Detter J.C."/>
            <person name="Han C."/>
            <person name="Ali Z."/>
            <person name="Tindall B.J."/>
            <person name="Goker M."/>
            <person name="Bristow J."/>
            <person name="Eisen J.A."/>
            <person name="Markowitz V."/>
            <person name="Hugenholtz P."/>
            <person name="Kyrpides N.C."/>
            <person name="Klenk H.P."/>
        </authorList>
    </citation>
    <scope>NUCLEOTIDE SEQUENCE [LARGE SCALE GENOMIC DNA]</scope>
    <source>
        <strain evidence="3">DSM 44928 / JCM 14897 / NBRC 102108 / NRRL B-24433 / ID139908</strain>
    </source>
</reference>
<proteinExistence type="predicted"/>
<organism evidence="2 3">
    <name type="scientific">Catenulispora acidiphila (strain DSM 44928 / JCM 14897 / NBRC 102108 / NRRL B-24433 / ID139908)</name>
    <dbReference type="NCBI Taxonomy" id="479433"/>
    <lineage>
        <taxon>Bacteria</taxon>
        <taxon>Bacillati</taxon>
        <taxon>Actinomycetota</taxon>
        <taxon>Actinomycetes</taxon>
        <taxon>Catenulisporales</taxon>
        <taxon>Catenulisporaceae</taxon>
        <taxon>Catenulispora</taxon>
    </lineage>
</organism>
<evidence type="ECO:0000313" key="3">
    <source>
        <dbReference type="Proteomes" id="UP000000851"/>
    </source>
</evidence>
<evidence type="ECO:0000256" key="1">
    <source>
        <dbReference type="SAM" id="MobiDB-lite"/>
    </source>
</evidence>
<dbReference type="Gene3D" id="2.30.30.240">
    <property type="entry name" value="PRC-barrel domain"/>
    <property type="match status" value="1"/>
</dbReference>
<evidence type="ECO:0008006" key="4">
    <source>
        <dbReference type="Google" id="ProtNLM"/>
    </source>
</evidence>
<dbReference type="Proteomes" id="UP000000851">
    <property type="component" value="Chromosome"/>
</dbReference>
<name>C7QHZ2_CATAD</name>
<dbReference type="STRING" id="479433.Caci_4173"/>
<dbReference type="KEGG" id="cai:Caci_4173"/>
<dbReference type="AlphaFoldDB" id="C7QHZ2"/>
<sequence>MQATLEYVIGSRVRCAGDECGEVEFVVVDPVADKLTHLVVRPDDGGQARLVPVHIAVPGPEGVDLNCTRARFEEFEPALQTYFMPDIERVGPAREERVLAWPLYGLVMTPTALTGFVPGVDPQLAATTVEHIPAGEVSVRRGERVHADGGGEVGRVQGLVVAPPDSEVTHVLLDEGHLWGRKRVAIPIQDVLGIDAAGVSVGLTKEQIKELPPVDVDGLAAESGEDEGDGEGQQAPAQGG</sequence>
<dbReference type="EMBL" id="CP001700">
    <property type="protein sequence ID" value="ACU73037.1"/>
    <property type="molecule type" value="Genomic_DNA"/>
</dbReference>
<dbReference type="HOGENOM" id="CLU_1324449_0_0_11"/>
<protein>
    <recommendedName>
        <fullName evidence="4">PRC-barrel domain-containing protein</fullName>
    </recommendedName>
</protein>
<dbReference type="InParanoid" id="C7QHZ2"/>
<gene>
    <name evidence="2" type="ordered locus">Caci_4173</name>
</gene>